<reference evidence="2 3" key="1">
    <citation type="journal article" date="2020" name="Phytopathology">
        <title>A high-quality genome resource of Botrytis fragariae, a new and rapidly spreading fungal pathogen causing strawberry gray mold in the U.S.A.</title>
        <authorList>
            <person name="Wu Y."/>
            <person name="Saski C.A."/>
            <person name="Schnabel G."/>
            <person name="Xiao S."/>
            <person name="Hu M."/>
        </authorList>
    </citation>
    <scope>NUCLEOTIDE SEQUENCE [LARGE SCALE GENOMIC DNA]</scope>
    <source>
        <strain evidence="2 3">BVB16</strain>
    </source>
</reference>
<dbReference type="PANTHER" id="PTHR47332">
    <property type="entry name" value="SET DOMAIN-CONTAINING PROTEIN 5"/>
    <property type="match status" value="1"/>
</dbReference>
<dbReference type="Proteomes" id="UP000531561">
    <property type="component" value="Unassembled WGS sequence"/>
</dbReference>
<dbReference type="SUPFAM" id="SSF82199">
    <property type="entry name" value="SET domain"/>
    <property type="match status" value="1"/>
</dbReference>
<protein>
    <submittedName>
        <fullName evidence="2">Putative xanthine dehydrogenase protein</fullName>
    </submittedName>
</protein>
<evidence type="ECO:0000256" key="1">
    <source>
        <dbReference type="SAM" id="MobiDB-lite"/>
    </source>
</evidence>
<dbReference type="RefSeq" id="XP_037191781.1">
    <property type="nucleotide sequence ID" value="XM_037336571.1"/>
</dbReference>
<evidence type="ECO:0000313" key="2">
    <source>
        <dbReference type="EMBL" id="KAF5872835.1"/>
    </source>
</evidence>
<keyword evidence="3" id="KW-1185">Reference proteome</keyword>
<dbReference type="OrthoDB" id="265717at2759"/>
<proteinExistence type="predicted"/>
<feature type="region of interest" description="Disordered" evidence="1">
    <location>
        <begin position="1"/>
        <end position="40"/>
    </location>
</feature>
<sequence>MIPKSRSKFHSTLEPNDAVDKSSEKRKAERNQREKLNARNAIAEKARQEIEEREMLGSASQDTKIPLSVGSGKTQKSLASGCFDGNSSIDCVVESSTLAQEKTEVYFSNAMFEIKASPGKGLGAFATQDIKKETKVLREAPVMNCGTHWLLKEVFFMSPNEEKKKFLRSLHSHCICSEKPCRETTLMKIYDLNSFDIVNDKPERTNYIYHFSSRINHECLPSMARRDTKNGDLVSSATMKYAPWIIANESGSEILNKPTMEEMQTAKLVESWFESVSKVAEKAGQGMAIAIGNDLLRSQSTQERRHLIVENTMQIFDAYLRKNNPYGLSDEIISAYRYRANTSTFGAASQVFNNMERKMGISPEEF</sequence>
<dbReference type="PANTHER" id="PTHR47332:SF4">
    <property type="entry name" value="SET DOMAIN-CONTAINING PROTEIN 5"/>
    <property type="match status" value="1"/>
</dbReference>
<dbReference type="AlphaFoldDB" id="A0A8H6EI84"/>
<dbReference type="Gene3D" id="2.170.270.10">
    <property type="entry name" value="SET domain"/>
    <property type="match status" value="1"/>
</dbReference>
<dbReference type="GeneID" id="59260263"/>
<feature type="compositionally biased region" description="Basic and acidic residues" evidence="1">
    <location>
        <begin position="18"/>
        <end position="40"/>
    </location>
</feature>
<organism evidence="2 3">
    <name type="scientific">Botrytis fragariae</name>
    <dbReference type="NCBI Taxonomy" id="1964551"/>
    <lineage>
        <taxon>Eukaryota</taxon>
        <taxon>Fungi</taxon>
        <taxon>Dikarya</taxon>
        <taxon>Ascomycota</taxon>
        <taxon>Pezizomycotina</taxon>
        <taxon>Leotiomycetes</taxon>
        <taxon>Helotiales</taxon>
        <taxon>Sclerotiniaceae</taxon>
        <taxon>Botrytis</taxon>
    </lineage>
</organism>
<name>A0A8H6EI84_9HELO</name>
<evidence type="ECO:0000313" key="3">
    <source>
        <dbReference type="Proteomes" id="UP000531561"/>
    </source>
</evidence>
<dbReference type="EMBL" id="JABFCT010000010">
    <property type="protein sequence ID" value="KAF5872835.1"/>
    <property type="molecule type" value="Genomic_DNA"/>
</dbReference>
<accession>A0A8H6EI84</accession>
<gene>
    <name evidence="2" type="ORF">Bfra_006198sa</name>
</gene>
<dbReference type="InterPro" id="IPR046341">
    <property type="entry name" value="SET_dom_sf"/>
</dbReference>
<comment type="caution">
    <text evidence="2">The sequence shown here is derived from an EMBL/GenBank/DDBJ whole genome shotgun (WGS) entry which is preliminary data.</text>
</comment>
<dbReference type="InterPro" id="IPR053185">
    <property type="entry name" value="SET_domain_protein"/>
</dbReference>